<dbReference type="RefSeq" id="XP_031577424.1">
    <property type="nucleotide sequence ID" value="XM_031721036.1"/>
</dbReference>
<name>A0A179UHU2_BLAGS</name>
<protein>
    <submittedName>
        <fullName evidence="1">Uncharacterized protein</fullName>
    </submittedName>
</protein>
<dbReference type="OrthoDB" id="4184546at2759"/>
<dbReference type="GeneID" id="8505896"/>
<proteinExistence type="predicted"/>
<evidence type="ECO:0000313" key="1">
    <source>
        <dbReference type="EMBL" id="OAT06809.1"/>
    </source>
</evidence>
<evidence type="ECO:0000313" key="2">
    <source>
        <dbReference type="Proteomes" id="UP000002038"/>
    </source>
</evidence>
<dbReference type="KEGG" id="bgh:BDBG_02963"/>
<accession>A0A179UHU2</accession>
<dbReference type="EMBL" id="GG657451">
    <property type="protein sequence ID" value="OAT06809.1"/>
    <property type="molecule type" value="Genomic_DNA"/>
</dbReference>
<dbReference type="STRING" id="559298.A0A179UHU2"/>
<organism evidence="1 2">
    <name type="scientific">Blastomyces gilchristii (strain SLH14081)</name>
    <name type="common">Blastomyces dermatitidis</name>
    <dbReference type="NCBI Taxonomy" id="559298"/>
    <lineage>
        <taxon>Eukaryota</taxon>
        <taxon>Fungi</taxon>
        <taxon>Dikarya</taxon>
        <taxon>Ascomycota</taxon>
        <taxon>Pezizomycotina</taxon>
        <taxon>Eurotiomycetes</taxon>
        <taxon>Eurotiomycetidae</taxon>
        <taxon>Onygenales</taxon>
        <taxon>Ajellomycetaceae</taxon>
        <taxon>Blastomyces</taxon>
    </lineage>
</organism>
<dbReference type="Proteomes" id="UP000002038">
    <property type="component" value="Unassembled WGS sequence"/>
</dbReference>
<reference evidence="2" key="1">
    <citation type="journal article" date="2015" name="PLoS Genet.">
        <title>The dynamic genome and transcriptome of the human fungal pathogen Blastomyces and close relative Emmonsia.</title>
        <authorList>
            <person name="Munoz J.F."/>
            <person name="Gauthier G.M."/>
            <person name="Desjardins C.A."/>
            <person name="Gallo J.E."/>
            <person name="Holder J."/>
            <person name="Sullivan T.D."/>
            <person name="Marty A.J."/>
            <person name="Carmen J.C."/>
            <person name="Chen Z."/>
            <person name="Ding L."/>
            <person name="Gujja S."/>
            <person name="Magrini V."/>
            <person name="Misas E."/>
            <person name="Mitreva M."/>
            <person name="Priest M."/>
            <person name="Saif S."/>
            <person name="Whiston E.A."/>
            <person name="Young S."/>
            <person name="Zeng Q."/>
            <person name="Goldman W.E."/>
            <person name="Mardis E.R."/>
            <person name="Taylor J.W."/>
            <person name="McEwen J.G."/>
            <person name="Clay O.K."/>
            <person name="Klein B.S."/>
            <person name="Cuomo C.A."/>
        </authorList>
    </citation>
    <scope>NUCLEOTIDE SEQUENCE [LARGE SCALE GENOMIC DNA]</scope>
    <source>
        <strain evidence="2">SLH14081</strain>
    </source>
</reference>
<keyword evidence="2" id="KW-1185">Reference proteome</keyword>
<dbReference type="VEuPathDB" id="FungiDB:BDBG_02963"/>
<dbReference type="AlphaFoldDB" id="A0A179UHU2"/>
<sequence>MELTASPTTRLREMGHTGRQSIKLRLYRKMQLMTLHAGLAFIKMPPPEHEASLNELQRERDIYRLASVKSAASFRKLYHVSSDSMDMGKTDPKSIRYVAFEWLETTLQDVEYRPDIHTYALIGAVLRTALDSCAILEDKTLVNTVSQAGSRYHG</sequence>
<gene>
    <name evidence="1" type="ORF">BDBG_02963</name>
</gene>